<evidence type="ECO:0000256" key="3">
    <source>
        <dbReference type="ARBA" id="ARBA00022692"/>
    </source>
</evidence>
<evidence type="ECO:0000256" key="5">
    <source>
        <dbReference type="ARBA" id="ARBA00023136"/>
    </source>
</evidence>
<dbReference type="PANTHER" id="PTHR43791:SF63">
    <property type="entry name" value="HIGH AFFINITY CYSTEINE TRANSPORTER"/>
    <property type="match status" value="1"/>
</dbReference>
<feature type="transmembrane region" description="Helical" evidence="6">
    <location>
        <begin position="35"/>
        <end position="52"/>
    </location>
</feature>
<dbReference type="PANTHER" id="PTHR43791">
    <property type="entry name" value="PERMEASE-RELATED"/>
    <property type="match status" value="1"/>
</dbReference>
<dbReference type="Proteomes" id="UP001165120">
    <property type="component" value="Unassembled WGS sequence"/>
</dbReference>
<keyword evidence="5 6" id="KW-0472">Membrane</keyword>
<evidence type="ECO:0000313" key="7">
    <source>
        <dbReference type="EMBL" id="GME78961.1"/>
    </source>
</evidence>
<comment type="caution">
    <text evidence="7">The sequence shown here is derived from an EMBL/GenBank/DDBJ whole genome shotgun (WGS) entry which is preliminary data.</text>
</comment>
<name>A0A9W6T8C5_CANBO</name>
<keyword evidence="3 6" id="KW-0812">Transmembrane</keyword>
<evidence type="ECO:0000256" key="1">
    <source>
        <dbReference type="ARBA" id="ARBA00004141"/>
    </source>
</evidence>
<accession>A0A9W6T8C5</accession>
<reference evidence="7" key="1">
    <citation type="submission" date="2023-04" db="EMBL/GenBank/DDBJ databases">
        <title>Candida boidinii NBRC 10035.</title>
        <authorList>
            <person name="Ichikawa N."/>
            <person name="Sato H."/>
            <person name="Tonouchi N."/>
        </authorList>
    </citation>
    <scope>NUCLEOTIDE SEQUENCE</scope>
    <source>
        <strain evidence="7">NBRC 10035</strain>
    </source>
</reference>
<evidence type="ECO:0000256" key="6">
    <source>
        <dbReference type="SAM" id="Phobius"/>
    </source>
</evidence>
<proteinExistence type="predicted"/>
<dbReference type="AlphaFoldDB" id="A0A9W6T8C5"/>
<feature type="transmembrane region" description="Helical" evidence="6">
    <location>
        <begin position="64"/>
        <end position="86"/>
    </location>
</feature>
<gene>
    <name evidence="7" type="ORF">Cboi02_000598000</name>
</gene>
<dbReference type="EMBL" id="BSXN01003298">
    <property type="protein sequence ID" value="GME78961.1"/>
    <property type="molecule type" value="Genomic_DNA"/>
</dbReference>
<sequence length="137" mass="15854">MLCLASPSFGVPWILMFSWNSATASGYTKKITRNAVVMFWYGIANIISPQLWQSRDAPRYIPAWIVQIVLSFFVAPLIAIVIWYILNKRNQYRLNKLQEEGNHENKGYVIEDGEKVEVNLAILDLTDLENEQFIYPL</sequence>
<keyword evidence="8" id="KW-1185">Reference proteome</keyword>
<dbReference type="GO" id="GO:0016020">
    <property type="term" value="C:membrane"/>
    <property type="evidence" value="ECO:0007669"/>
    <property type="project" value="UniProtKB-SubCell"/>
</dbReference>
<organism evidence="7 8">
    <name type="scientific">Candida boidinii</name>
    <name type="common">Yeast</name>
    <dbReference type="NCBI Taxonomy" id="5477"/>
    <lineage>
        <taxon>Eukaryota</taxon>
        <taxon>Fungi</taxon>
        <taxon>Dikarya</taxon>
        <taxon>Ascomycota</taxon>
        <taxon>Saccharomycotina</taxon>
        <taxon>Pichiomycetes</taxon>
        <taxon>Pichiales</taxon>
        <taxon>Pichiaceae</taxon>
        <taxon>Ogataea</taxon>
        <taxon>Ogataea/Candida clade</taxon>
    </lineage>
</organism>
<evidence type="ECO:0000256" key="4">
    <source>
        <dbReference type="ARBA" id="ARBA00022989"/>
    </source>
</evidence>
<keyword evidence="2" id="KW-0813">Transport</keyword>
<comment type="subcellular location">
    <subcellularLocation>
        <location evidence="1">Membrane</location>
        <topology evidence="1">Multi-pass membrane protein</topology>
    </subcellularLocation>
</comment>
<dbReference type="GO" id="GO:0033229">
    <property type="term" value="F:cysteine transmembrane transporter activity"/>
    <property type="evidence" value="ECO:0007669"/>
    <property type="project" value="TreeGrafter"/>
</dbReference>
<evidence type="ECO:0000313" key="8">
    <source>
        <dbReference type="Proteomes" id="UP001165120"/>
    </source>
</evidence>
<evidence type="ECO:0000256" key="2">
    <source>
        <dbReference type="ARBA" id="ARBA00022448"/>
    </source>
</evidence>
<keyword evidence="4 6" id="KW-1133">Transmembrane helix</keyword>
<protein>
    <submittedName>
        <fullName evidence="7">Unnamed protein product</fullName>
    </submittedName>
</protein>